<dbReference type="AlphaFoldDB" id="D0I9J0"/>
<feature type="domain" description="Glyceraldehyde 3-phosphate dehydrogenase NAD(P) binding" evidence="10">
    <location>
        <begin position="68"/>
        <end position="217"/>
    </location>
</feature>
<dbReference type="EMBL" id="ADAQ01000012">
    <property type="protein sequence ID" value="EEY72105.1"/>
    <property type="molecule type" value="Genomic_DNA"/>
</dbReference>
<evidence type="ECO:0000313" key="12">
    <source>
        <dbReference type="Proteomes" id="UP000003604"/>
    </source>
</evidence>
<dbReference type="NCBIfam" id="NF033735">
    <property type="entry name" value="G3PDH_Arsen"/>
    <property type="match status" value="1"/>
</dbReference>
<evidence type="ECO:0000256" key="8">
    <source>
        <dbReference type="RuleBase" id="RU000397"/>
    </source>
</evidence>
<dbReference type="CDD" id="cd18126">
    <property type="entry name" value="GAPDH_I_C"/>
    <property type="match status" value="1"/>
</dbReference>
<evidence type="ECO:0000256" key="6">
    <source>
        <dbReference type="PIRSR" id="PIRSR000149-3"/>
    </source>
</evidence>
<dbReference type="Gene3D" id="3.40.50.720">
    <property type="entry name" value="NAD(P)-binding Rossmann-like Domain"/>
    <property type="match status" value="1"/>
</dbReference>
<dbReference type="GO" id="GO:0051287">
    <property type="term" value="F:NAD binding"/>
    <property type="evidence" value="ECO:0007669"/>
    <property type="project" value="InterPro"/>
</dbReference>
<dbReference type="EC" id="1.2.1.-" evidence="9"/>
<name>D0I9J0_GRIHO</name>
<dbReference type="GO" id="GO:0006006">
    <property type="term" value="P:glucose metabolic process"/>
    <property type="evidence" value="ECO:0007669"/>
    <property type="project" value="InterPro"/>
</dbReference>
<dbReference type="PIRSF" id="PIRSF000149">
    <property type="entry name" value="GAP_DH"/>
    <property type="match status" value="1"/>
</dbReference>
<feature type="binding site" evidence="5">
    <location>
        <begin position="216"/>
        <end position="218"/>
    </location>
    <ligand>
        <name>D-glyceraldehyde 3-phosphate</name>
        <dbReference type="ChEBI" id="CHEBI:59776"/>
    </ligand>
</feature>
<dbReference type="InterPro" id="IPR054835">
    <property type="entry name" value="G3PDH_Arsen"/>
</dbReference>
<feature type="binding site" evidence="6">
    <location>
        <position position="184"/>
    </location>
    <ligand>
        <name>NAD(+)</name>
        <dbReference type="ChEBI" id="CHEBI:57540"/>
    </ligand>
</feature>
<feature type="active site" description="Nucleophile" evidence="4">
    <location>
        <position position="217"/>
    </location>
</feature>
<dbReference type="InterPro" id="IPR006424">
    <property type="entry name" value="Glyceraldehyde-3-P_DH_1"/>
</dbReference>
<comment type="subunit">
    <text evidence="2">Homotetramer.</text>
</comment>
<dbReference type="SUPFAM" id="SSF55347">
    <property type="entry name" value="Glyceraldehyde-3-phosphate dehydrogenase-like, C-terminal domain"/>
    <property type="match status" value="1"/>
</dbReference>
<feature type="binding site" evidence="6">
    <location>
        <position position="99"/>
    </location>
    <ligand>
        <name>NAD(+)</name>
        <dbReference type="ChEBI" id="CHEBI:57540"/>
    </ligand>
</feature>
<dbReference type="InterPro" id="IPR036291">
    <property type="entry name" value="NAD(P)-bd_dom_sf"/>
</dbReference>
<keyword evidence="6" id="KW-0547">Nucleotide-binding</keyword>
<proteinExistence type="inferred from homology"/>
<comment type="similarity">
    <text evidence="1 8">Belongs to the glyceraldehyde-3-phosphate dehydrogenase family.</text>
</comment>
<dbReference type="InterPro" id="IPR020829">
    <property type="entry name" value="GlycerAld_3-P_DH_cat"/>
</dbReference>
<dbReference type="Pfam" id="PF00044">
    <property type="entry name" value="Gp_dh_N"/>
    <property type="match status" value="1"/>
</dbReference>
<dbReference type="Proteomes" id="UP000003604">
    <property type="component" value="Unassembled WGS sequence"/>
</dbReference>
<dbReference type="InterPro" id="IPR020830">
    <property type="entry name" value="GlycerAld_3-P_DH_AS"/>
</dbReference>
<reference evidence="11 12" key="1">
    <citation type="submission" date="2009-10" db="EMBL/GenBank/DDBJ databases">
        <authorList>
            <consortium name="Los Alamos National Laboratory (LANL)"/>
            <consortium name="National Microbial Pathogen Data Resource (NMPDR)"/>
            <person name="Saunders E.H."/>
            <person name="Munk A.C."/>
            <person name="Tapia R."/>
            <person name="Green L."/>
            <person name="Rogers Y."/>
            <person name="Detter J.C."/>
            <person name="Bruce D."/>
            <person name="Brettin T.S."/>
            <person name="Colwell R.R."/>
            <person name="Huq A."/>
            <person name="Grim C.J."/>
            <person name="Hasan N.A."/>
            <person name="Bartels D."/>
            <person name="Vonstein V."/>
        </authorList>
    </citation>
    <scope>NUCLEOTIDE SEQUENCE [LARGE SCALE GENOMIC DNA]</scope>
    <source>
        <strain evidence="11 12">CIP 101886</strain>
    </source>
</reference>
<evidence type="ECO:0000256" key="3">
    <source>
        <dbReference type="ARBA" id="ARBA00023002"/>
    </source>
</evidence>
<keyword evidence="3 9" id="KW-0560">Oxidoreductase</keyword>
<dbReference type="GO" id="GO:0050661">
    <property type="term" value="F:NADP binding"/>
    <property type="evidence" value="ECO:0007669"/>
    <property type="project" value="InterPro"/>
</dbReference>
<dbReference type="NCBIfam" id="NF006512">
    <property type="entry name" value="PRK08955.1"/>
    <property type="match status" value="1"/>
</dbReference>
<dbReference type="eggNOG" id="COG0057">
    <property type="taxonomic scope" value="Bacteria"/>
</dbReference>
<evidence type="ECO:0000256" key="9">
    <source>
        <dbReference type="RuleBase" id="RU361160"/>
    </source>
</evidence>
<evidence type="ECO:0000256" key="1">
    <source>
        <dbReference type="ARBA" id="ARBA00007406"/>
    </source>
</evidence>
<dbReference type="Pfam" id="PF02800">
    <property type="entry name" value="Gp_dh_C"/>
    <property type="match status" value="1"/>
</dbReference>
<dbReference type="NCBIfam" id="TIGR01534">
    <property type="entry name" value="GAPDH-I"/>
    <property type="match status" value="1"/>
</dbReference>
<feature type="binding site" evidence="5">
    <location>
        <begin position="275"/>
        <end position="276"/>
    </location>
    <ligand>
        <name>D-glyceraldehyde 3-phosphate</name>
        <dbReference type="ChEBI" id="CHEBI:59776"/>
    </ligand>
</feature>
<evidence type="ECO:0000256" key="4">
    <source>
        <dbReference type="PIRSR" id="PIRSR000149-1"/>
    </source>
</evidence>
<feature type="binding site" evidence="5">
    <location>
        <position position="298"/>
    </location>
    <ligand>
        <name>D-glyceraldehyde 3-phosphate</name>
        <dbReference type="ChEBI" id="CHEBI:59776"/>
    </ligand>
</feature>
<evidence type="ECO:0000259" key="10">
    <source>
        <dbReference type="SMART" id="SM00846"/>
    </source>
</evidence>
<evidence type="ECO:0000256" key="2">
    <source>
        <dbReference type="ARBA" id="ARBA00011881"/>
    </source>
</evidence>
<dbReference type="GO" id="GO:0016620">
    <property type="term" value="F:oxidoreductase activity, acting on the aldehyde or oxo group of donors, NAD or NADP as acceptor"/>
    <property type="evidence" value="ECO:0007669"/>
    <property type="project" value="InterPro"/>
</dbReference>
<dbReference type="Gene3D" id="3.30.360.10">
    <property type="entry name" value="Dihydrodipicolinate Reductase, domain 2"/>
    <property type="match status" value="1"/>
</dbReference>
<gene>
    <name evidence="11" type="ORF">VHA_002527</name>
</gene>
<comment type="caution">
    <text evidence="11">The sequence shown here is derived from an EMBL/GenBank/DDBJ whole genome shotgun (WGS) entry which is preliminary data.</text>
</comment>
<feature type="site" description="Activates thiol group during catalysis" evidence="7">
    <location>
        <position position="244"/>
    </location>
</feature>
<feature type="binding site" evidence="6">
    <location>
        <position position="380"/>
    </location>
    <ligand>
        <name>NAD(+)</name>
        <dbReference type="ChEBI" id="CHEBI:57540"/>
    </ligand>
</feature>
<dbReference type="SMART" id="SM00846">
    <property type="entry name" value="Gp_dh_N"/>
    <property type="match status" value="1"/>
</dbReference>
<protein>
    <recommendedName>
        <fullName evidence="9">Glyceraldehyde-3-phosphate dehydrogenase</fullName>
        <ecNumber evidence="9">1.2.1.-</ecNumber>
    </recommendedName>
</protein>
<dbReference type="PANTHER" id="PTHR42955">
    <property type="entry name" value="GLYCERALDEHYDE-3-PHOSPHATE DEHYDROGENASE"/>
    <property type="match status" value="1"/>
</dbReference>
<feature type="binding site" evidence="5">
    <location>
        <position position="247"/>
    </location>
    <ligand>
        <name>D-glyceraldehyde 3-phosphate</name>
        <dbReference type="ChEBI" id="CHEBI:59776"/>
    </ligand>
</feature>
<dbReference type="InterPro" id="IPR020828">
    <property type="entry name" value="GlycerAld_3-P_DH_NAD(P)-bd"/>
</dbReference>
<dbReference type="InterPro" id="IPR052978">
    <property type="entry name" value="GAP_dehydrogenase"/>
</dbReference>
<dbReference type="FunFam" id="3.30.360.10:FF:000002">
    <property type="entry name" value="Glyceraldehyde-3-phosphate dehydrogenase"/>
    <property type="match status" value="1"/>
</dbReference>
<dbReference type="FunFam" id="3.40.50.720:FF:000001">
    <property type="entry name" value="Glyceraldehyde-3-phosphate dehydrogenase"/>
    <property type="match status" value="1"/>
</dbReference>
<evidence type="ECO:0000313" key="11">
    <source>
        <dbReference type="EMBL" id="EEY72105.1"/>
    </source>
</evidence>
<keyword evidence="6" id="KW-0520">NAD</keyword>
<dbReference type="PROSITE" id="PS00071">
    <property type="entry name" value="GAPDH"/>
    <property type="match status" value="1"/>
</dbReference>
<dbReference type="PANTHER" id="PTHR42955:SF1">
    <property type="entry name" value="GLYCERALDEHYDE-3-PHOSPHATE DEHYDROGENASE"/>
    <property type="match status" value="1"/>
</dbReference>
<organism evidence="11 12">
    <name type="scientific">Grimontia hollisae CIP 101886</name>
    <dbReference type="NCBI Taxonomy" id="675812"/>
    <lineage>
        <taxon>Bacteria</taxon>
        <taxon>Pseudomonadati</taxon>
        <taxon>Pseudomonadota</taxon>
        <taxon>Gammaproteobacteria</taxon>
        <taxon>Vibrionales</taxon>
        <taxon>Vibrionaceae</taxon>
        <taxon>Grimontia</taxon>
    </lineage>
</organism>
<dbReference type="CDD" id="cd05214">
    <property type="entry name" value="GAPDH_I_N"/>
    <property type="match status" value="1"/>
</dbReference>
<evidence type="ECO:0000256" key="5">
    <source>
        <dbReference type="PIRSR" id="PIRSR000149-2"/>
    </source>
</evidence>
<dbReference type="InterPro" id="IPR020831">
    <property type="entry name" value="GlycerAld/Erythrose_P_DH"/>
</dbReference>
<sequence>MPNVNCQHPLHAPLPLSPLRCLCSLQKHRCHRYLTLHMKKRIYDLSNMGALALALIDNSRFKGKSMTIKIGINGFGRMGRLSFRAAFDQADVEFIQINDPAGNAETLAHLINFDSVHGRWHHEAVADGDNIVIGDTVIQCTQNKAIGDTDWSGCDVVIEASGQMKTQSLLNAYLEQGVKRVVVTAPVKEDGVLNIVMGVNHDQYNPDAHRIVTAASCTTNCLAPVVKVIHEKLGIVHGSMTTIHDITNTQTIIDTPHQDLRRARACGSSLIPTTTGSATAITHIFPELQGRLNGHAVRVPLTNASLTDCVFELSRETTEAEVNALLKEAADGELKGILGYEERPLVSIDYRTDPRSGIIDALSTMVINGTQLKLYVWYDNEWGYANRTAELALMVGRMDNTQ</sequence>
<evidence type="ECO:0000256" key="7">
    <source>
        <dbReference type="PIRSR" id="PIRSR000149-4"/>
    </source>
</evidence>
<dbReference type="SUPFAM" id="SSF51735">
    <property type="entry name" value="NAD(P)-binding Rossmann-fold domains"/>
    <property type="match status" value="1"/>
</dbReference>
<accession>D0I9J0</accession>
<keyword evidence="12" id="KW-1185">Reference proteome</keyword>
<dbReference type="PRINTS" id="PR00078">
    <property type="entry name" value="G3PDHDRGNASE"/>
</dbReference>